<evidence type="ECO:0000256" key="1">
    <source>
        <dbReference type="SAM" id="Phobius"/>
    </source>
</evidence>
<name>A0ABP9ETL5_9GAMM</name>
<dbReference type="EMBL" id="BAABJZ010000047">
    <property type="protein sequence ID" value="GAA4884984.1"/>
    <property type="molecule type" value="Genomic_DNA"/>
</dbReference>
<evidence type="ECO:0000313" key="3">
    <source>
        <dbReference type="Proteomes" id="UP001499988"/>
    </source>
</evidence>
<organism evidence="2 3">
    <name type="scientific">Ferrimonas pelagia</name>
    <dbReference type="NCBI Taxonomy" id="1177826"/>
    <lineage>
        <taxon>Bacteria</taxon>
        <taxon>Pseudomonadati</taxon>
        <taxon>Pseudomonadota</taxon>
        <taxon>Gammaproteobacteria</taxon>
        <taxon>Alteromonadales</taxon>
        <taxon>Ferrimonadaceae</taxon>
        <taxon>Ferrimonas</taxon>
    </lineage>
</organism>
<dbReference type="RefSeq" id="WP_345335071.1">
    <property type="nucleotide sequence ID" value="NZ_BAABJZ010000047.1"/>
</dbReference>
<gene>
    <name evidence="2" type="ORF">GCM10023333_18350</name>
</gene>
<accession>A0ABP9ETL5</accession>
<evidence type="ECO:0000313" key="2">
    <source>
        <dbReference type="EMBL" id="GAA4884984.1"/>
    </source>
</evidence>
<keyword evidence="3" id="KW-1185">Reference proteome</keyword>
<feature type="transmembrane region" description="Helical" evidence="1">
    <location>
        <begin position="38"/>
        <end position="61"/>
    </location>
</feature>
<keyword evidence="1" id="KW-1133">Transmembrane helix</keyword>
<feature type="transmembrane region" description="Helical" evidence="1">
    <location>
        <begin position="67"/>
        <end position="84"/>
    </location>
</feature>
<reference evidence="3" key="1">
    <citation type="journal article" date="2019" name="Int. J. Syst. Evol. Microbiol.">
        <title>The Global Catalogue of Microorganisms (GCM) 10K type strain sequencing project: providing services to taxonomists for standard genome sequencing and annotation.</title>
        <authorList>
            <consortium name="The Broad Institute Genomics Platform"/>
            <consortium name="The Broad Institute Genome Sequencing Center for Infectious Disease"/>
            <person name="Wu L."/>
            <person name="Ma J."/>
        </authorList>
    </citation>
    <scope>NUCLEOTIDE SEQUENCE [LARGE SCALE GENOMIC DNA]</scope>
    <source>
        <strain evidence="3">JCM 18401</strain>
    </source>
</reference>
<protein>
    <submittedName>
        <fullName evidence="2">Uncharacterized protein</fullName>
    </submittedName>
</protein>
<comment type="caution">
    <text evidence="2">The sequence shown here is derived from an EMBL/GenBank/DDBJ whole genome shotgun (WGS) entry which is preliminary data.</text>
</comment>
<proteinExistence type="predicted"/>
<keyword evidence="1" id="KW-0472">Membrane</keyword>
<keyword evidence="1" id="KW-0812">Transmembrane</keyword>
<dbReference type="Proteomes" id="UP001499988">
    <property type="component" value="Unassembled WGS sequence"/>
</dbReference>
<sequence length="103" mass="11501">MLYSEWLLEKHPRLKEVPSSTTLGYINRAKSETKIIRASVHVSILILMIFATDLALGIFQYFHSASLPYWLCMGSAVLMAKLIADKFGEIVIIKALDVMVASA</sequence>